<dbReference type="Proteomes" id="UP000475666">
    <property type="component" value="Unassembled WGS sequence"/>
</dbReference>
<dbReference type="PROSITE" id="PS50943">
    <property type="entry name" value="HTH_CROC1"/>
    <property type="match status" value="1"/>
</dbReference>
<comment type="caution">
    <text evidence="4">The sequence shown here is derived from an EMBL/GenBank/DDBJ whole genome shotgun (WGS) entry which is preliminary data.</text>
</comment>
<evidence type="ECO:0000313" key="5">
    <source>
        <dbReference type="Proteomes" id="UP000475666"/>
    </source>
</evidence>
<feature type="region of interest" description="Disordered" evidence="2">
    <location>
        <begin position="318"/>
        <end position="349"/>
    </location>
</feature>
<dbReference type="AlphaFoldDB" id="A0A6G3T6G1"/>
<name>A0A6G3T6G1_9ACTN</name>
<feature type="domain" description="HTH cro/C1-type" evidence="3">
    <location>
        <begin position="40"/>
        <end position="77"/>
    </location>
</feature>
<evidence type="ECO:0000259" key="3">
    <source>
        <dbReference type="PROSITE" id="PS50943"/>
    </source>
</evidence>
<accession>A0A6G3T6G1</accession>
<proteinExistence type="predicted"/>
<dbReference type="InterPro" id="IPR001387">
    <property type="entry name" value="Cro/C1-type_HTH"/>
</dbReference>
<feature type="coiled-coil region" evidence="1">
    <location>
        <begin position="196"/>
        <end position="274"/>
    </location>
</feature>
<evidence type="ECO:0000256" key="1">
    <source>
        <dbReference type="SAM" id="Coils"/>
    </source>
</evidence>
<dbReference type="EMBL" id="JAAGMQ010000103">
    <property type="protein sequence ID" value="NEC32290.1"/>
    <property type="molecule type" value="Genomic_DNA"/>
</dbReference>
<dbReference type="RefSeq" id="WP_164270851.1">
    <property type="nucleotide sequence ID" value="NZ_JAAGMQ010000103.1"/>
</dbReference>
<reference evidence="4 5" key="1">
    <citation type="submission" date="2020-01" db="EMBL/GenBank/DDBJ databases">
        <title>Insect and environment-associated Actinomycetes.</title>
        <authorList>
            <person name="Currrie C."/>
            <person name="Chevrette M."/>
            <person name="Carlson C."/>
            <person name="Stubbendieck R."/>
            <person name="Wendt-Pienkowski E."/>
        </authorList>
    </citation>
    <scope>NUCLEOTIDE SEQUENCE [LARGE SCALE GENOMIC DNA]</scope>
    <source>
        <strain evidence="4 5">SID7739</strain>
    </source>
</reference>
<organism evidence="4 5">
    <name type="scientific">Streptomyces rubrogriseus</name>
    <dbReference type="NCBI Taxonomy" id="194673"/>
    <lineage>
        <taxon>Bacteria</taxon>
        <taxon>Bacillati</taxon>
        <taxon>Actinomycetota</taxon>
        <taxon>Actinomycetes</taxon>
        <taxon>Kitasatosporales</taxon>
        <taxon>Streptomycetaceae</taxon>
        <taxon>Streptomyces</taxon>
        <taxon>Streptomyces violaceoruber group</taxon>
    </lineage>
</organism>
<keyword evidence="1" id="KW-0175">Coiled coil</keyword>
<evidence type="ECO:0000313" key="4">
    <source>
        <dbReference type="EMBL" id="NEC32290.1"/>
    </source>
</evidence>
<sequence>MGRNMKPLEDDGRPLTSFAADLRELHRAAGAPTLTVLNQKSGYGQPRLSELFNGKRMPSQELVRDVVTVLGGDADQWVERLEVVKEAERNFQTGNAQGGSAAPEVKIAQLEAENKRLRQLVEQPNTVIAQARAALEYAGRRAQAAADLERRANSSLERVHVQHQLLLSRIPEAEKQVATIISEGVNRAAAIELEGRERHQEIVEQAREQASQVIRKAEQAAQQMLQTAEKRAKEHRASSYASVSQMLTDIDQLRVEAEQAVAQASAHRTSLERRAKIEIERLVRGAQERLEEVGITEEVHALEILLRDFNIAGSHIATRGRHARRPQSDQSSSPAAASPPAPLPFADPGVATAGRIVLPRRATWKGWTVPQQPRPDE</sequence>
<evidence type="ECO:0000256" key="2">
    <source>
        <dbReference type="SAM" id="MobiDB-lite"/>
    </source>
</evidence>
<gene>
    <name evidence="4" type="ORF">G3I66_03700</name>
</gene>
<protein>
    <recommendedName>
        <fullName evidence="3">HTH cro/C1-type domain-containing protein</fullName>
    </recommendedName>
</protein>